<keyword evidence="1" id="KW-0472">Membrane</keyword>
<dbReference type="AlphaFoldDB" id="A0A1W7AD49"/>
<feature type="transmembrane region" description="Helical" evidence="1">
    <location>
        <begin position="292"/>
        <end position="314"/>
    </location>
</feature>
<evidence type="ECO:0000313" key="4">
    <source>
        <dbReference type="Proteomes" id="UP000194154"/>
    </source>
</evidence>
<organism evidence="3 4">
    <name type="scientific">Macrococcoides canis</name>
    <dbReference type="NCBI Taxonomy" id="1855823"/>
    <lineage>
        <taxon>Bacteria</taxon>
        <taxon>Bacillati</taxon>
        <taxon>Bacillota</taxon>
        <taxon>Bacilli</taxon>
        <taxon>Bacillales</taxon>
        <taxon>Staphylococcaceae</taxon>
        <taxon>Macrococcoides</taxon>
    </lineage>
</organism>
<dbReference type="InterPro" id="IPR011642">
    <property type="entry name" value="Gate_dom"/>
</dbReference>
<feature type="transmembrane region" description="Helical" evidence="1">
    <location>
        <begin position="155"/>
        <end position="173"/>
    </location>
</feature>
<gene>
    <name evidence="3" type="primary">ylbJ</name>
    <name evidence="3" type="ORF">MCCS_18770</name>
</gene>
<name>A0A1W7AD49_9STAP</name>
<feature type="transmembrane region" description="Helical" evidence="1">
    <location>
        <begin position="72"/>
        <end position="90"/>
    </location>
</feature>
<reference evidence="3 4" key="1">
    <citation type="journal article" date="2017" name="Int. J. Syst. Evol. Microbiol.">
        <title>Macrococcus canis sp. nov., a skin bacterium associated with infections in dogs.</title>
        <authorList>
            <person name="Gobeli Brawand S."/>
            <person name="Cotting K."/>
            <person name="Gomez-Sanz E."/>
            <person name="Collaud A."/>
            <person name="Thomann A."/>
            <person name="Brodard I."/>
            <person name="Rodriguez-Campos S."/>
            <person name="Strauss C."/>
            <person name="Perreten V."/>
        </authorList>
    </citation>
    <scope>NUCLEOTIDE SEQUENCE [LARGE SCALE GENOMIC DNA]</scope>
    <source>
        <strain evidence="3 4">KM45013</strain>
    </source>
</reference>
<feature type="domain" description="Nucleoside transporter/FeoB GTPase Gate" evidence="2">
    <location>
        <begin position="112"/>
        <end position="212"/>
    </location>
</feature>
<sequence>MWRFFVYSLIGIFFFFVPVTIGETNTIMIDHIVGWVRTLLAPVLPYYALLLIMIGAVYPFIKGTWKRSFTDLSFSVLKVLGVLVGLMVVFNFGPDFVLSKDLGPFLYEKLAIPLGVLIPIGSIFLSLLVGYGLLEFVGVLCRPFMRPVFNTPGKSAVDAVASFVGSYSIGLMITNKVYKEGHYNHKEAVIIATGFSTVSATFMIIVANTLGIMEHWNLFFWFTLVVTFIVTAITVHIPPIRFESTATYNNQPYKEEVSRGTSLLQEAWLDAQDAVKESYTLWENIKINIKDGVVMTMAILPSIMSVGLLGLLIAKYTPIIKYISFIFYPVLSLFPGIDVPVLAEASTISIIEMLLPAAIAQDADLVTRFTTGVMSISAIIFFSSVVPVILSTDIKIPIWKLVVIWFERVLLTLVITIPLALLIF</sequence>
<dbReference type="GeneID" id="35295969"/>
<feature type="transmembrane region" description="Helical" evidence="1">
    <location>
        <begin position="188"/>
        <end position="206"/>
    </location>
</feature>
<dbReference type="EMBL" id="CP021059">
    <property type="protein sequence ID" value="ARQ07504.1"/>
    <property type="molecule type" value="Genomic_DNA"/>
</dbReference>
<feature type="transmembrane region" description="Helical" evidence="1">
    <location>
        <begin position="371"/>
        <end position="390"/>
    </location>
</feature>
<feature type="transmembrane region" description="Helical" evidence="1">
    <location>
        <begin position="38"/>
        <end position="60"/>
    </location>
</feature>
<dbReference type="Pfam" id="PF07670">
    <property type="entry name" value="Gate"/>
    <property type="match status" value="1"/>
</dbReference>
<dbReference type="STRING" id="1855823.MCCS_18770"/>
<evidence type="ECO:0000313" key="3">
    <source>
        <dbReference type="EMBL" id="ARQ07504.1"/>
    </source>
</evidence>
<dbReference type="RefSeq" id="WP_086043057.1">
    <property type="nucleotide sequence ID" value="NZ_CBCRZA010000004.1"/>
</dbReference>
<feature type="transmembrane region" description="Helical" evidence="1">
    <location>
        <begin position="218"/>
        <end position="237"/>
    </location>
</feature>
<feature type="transmembrane region" description="Helical" evidence="1">
    <location>
        <begin position="402"/>
        <end position="423"/>
    </location>
</feature>
<protein>
    <submittedName>
        <fullName evidence="3">Sporulation integral membrane protein YlbJ</fullName>
    </submittedName>
</protein>
<feature type="transmembrane region" description="Helical" evidence="1">
    <location>
        <begin position="110"/>
        <end position="134"/>
    </location>
</feature>
<keyword evidence="1" id="KW-1133">Transmembrane helix</keyword>
<dbReference type="OrthoDB" id="1633380at2"/>
<evidence type="ECO:0000256" key="1">
    <source>
        <dbReference type="SAM" id="Phobius"/>
    </source>
</evidence>
<keyword evidence="4" id="KW-1185">Reference proteome</keyword>
<keyword evidence="1" id="KW-0812">Transmembrane</keyword>
<dbReference type="KEGG" id="mcak:MCCS_18770"/>
<dbReference type="Proteomes" id="UP000194154">
    <property type="component" value="Chromosome"/>
</dbReference>
<proteinExistence type="predicted"/>
<accession>A0A1W7AD49</accession>
<evidence type="ECO:0000259" key="2">
    <source>
        <dbReference type="Pfam" id="PF07670"/>
    </source>
</evidence>